<dbReference type="InterPro" id="IPR050153">
    <property type="entry name" value="Metal_Ion_Import_ABC"/>
</dbReference>
<reference evidence="5 6" key="1">
    <citation type="journal article" date="2016" name="Nat. Commun.">
        <title>Thousands of microbial genomes shed light on interconnected biogeochemical processes in an aquifer system.</title>
        <authorList>
            <person name="Anantharaman K."/>
            <person name="Brown C.T."/>
            <person name="Hug L.A."/>
            <person name="Sharon I."/>
            <person name="Castelle C.J."/>
            <person name="Probst A.J."/>
            <person name="Thomas B.C."/>
            <person name="Singh A."/>
            <person name="Wilkins M.J."/>
            <person name="Karaoz U."/>
            <person name="Brodie E.L."/>
            <person name="Williams K.H."/>
            <person name="Hubbard S.S."/>
            <person name="Banfield J.F."/>
        </authorList>
    </citation>
    <scope>NUCLEOTIDE SEQUENCE [LARGE SCALE GENOMIC DNA]</scope>
</reference>
<sequence>MEQGEVVLEVKNLQVAFGNDVVLDKLSFAVHRGDIVAILGPNGAGKTVLFRTLLGLLPYAGSIEWAKHIKLGYVPQRFGVERDLPLTVEEFFSFKTGERPRDLAKVLEDVELKADILNKKLGVLSGGQLQRVLIAWALVGSPDVLLIDEATTSVDMPGAEEIYRMLERLKKQHNLTILLISHDLNVVYRYAAHVVCVNRSQVCYGSIHDALTPEVLQKVYGGERGFYQHLHHEHQH</sequence>
<dbReference type="InterPro" id="IPR003439">
    <property type="entry name" value="ABC_transporter-like_ATP-bd"/>
</dbReference>
<protein>
    <submittedName>
        <fullName evidence="5">ABC transporter ATP-binding protein</fullName>
    </submittedName>
</protein>
<dbReference type="InterPro" id="IPR027417">
    <property type="entry name" value="P-loop_NTPase"/>
</dbReference>
<name>A0A1G2PM17_9BACT</name>
<dbReference type="AlphaFoldDB" id="A0A1G2PM17"/>
<gene>
    <name evidence="5" type="ORF">A2806_00970</name>
</gene>
<feature type="domain" description="ABC transporter" evidence="4">
    <location>
        <begin position="8"/>
        <end position="224"/>
    </location>
</feature>
<evidence type="ECO:0000256" key="1">
    <source>
        <dbReference type="ARBA" id="ARBA00022448"/>
    </source>
</evidence>
<proteinExistence type="predicted"/>
<accession>A0A1G2PM17</accession>
<dbReference type="SMART" id="SM00382">
    <property type="entry name" value="AAA"/>
    <property type="match status" value="1"/>
</dbReference>
<dbReference type="Gene3D" id="3.40.50.300">
    <property type="entry name" value="P-loop containing nucleotide triphosphate hydrolases"/>
    <property type="match status" value="1"/>
</dbReference>
<evidence type="ECO:0000256" key="2">
    <source>
        <dbReference type="ARBA" id="ARBA00022741"/>
    </source>
</evidence>
<evidence type="ECO:0000259" key="4">
    <source>
        <dbReference type="PROSITE" id="PS50893"/>
    </source>
</evidence>
<dbReference type="GO" id="GO:0005524">
    <property type="term" value="F:ATP binding"/>
    <property type="evidence" value="ECO:0007669"/>
    <property type="project" value="UniProtKB-KW"/>
</dbReference>
<dbReference type="PROSITE" id="PS50893">
    <property type="entry name" value="ABC_TRANSPORTER_2"/>
    <property type="match status" value="1"/>
</dbReference>
<dbReference type="SUPFAM" id="SSF52540">
    <property type="entry name" value="P-loop containing nucleoside triphosphate hydrolases"/>
    <property type="match status" value="1"/>
</dbReference>
<keyword evidence="1" id="KW-0813">Transport</keyword>
<dbReference type="GO" id="GO:0016887">
    <property type="term" value="F:ATP hydrolysis activity"/>
    <property type="evidence" value="ECO:0007669"/>
    <property type="project" value="InterPro"/>
</dbReference>
<dbReference type="Pfam" id="PF00005">
    <property type="entry name" value="ABC_tran"/>
    <property type="match status" value="1"/>
</dbReference>
<dbReference type="STRING" id="1802362.A2806_00970"/>
<keyword evidence="2" id="KW-0547">Nucleotide-binding</keyword>
<comment type="caution">
    <text evidence="5">The sequence shown here is derived from an EMBL/GenBank/DDBJ whole genome shotgun (WGS) entry which is preliminary data.</text>
</comment>
<evidence type="ECO:0000313" key="6">
    <source>
        <dbReference type="Proteomes" id="UP000177629"/>
    </source>
</evidence>
<evidence type="ECO:0000313" key="5">
    <source>
        <dbReference type="EMBL" id="OHA48681.1"/>
    </source>
</evidence>
<dbReference type="InterPro" id="IPR003593">
    <property type="entry name" value="AAA+_ATPase"/>
</dbReference>
<evidence type="ECO:0000256" key="3">
    <source>
        <dbReference type="ARBA" id="ARBA00022840"/>
    </source>
</evidence>
<dbReference type="PANTHER" id="PTHR42734:SF7">
    <property type="entry name" value="ATP-BINDING COMPONENT OF ABC TRANSPORTER-RELATED"/>
    <property type="match status" value="1"/>
</dbReference>
<organism evidence="5 6">
    <name type="scientific">Candidatus Terrybacteria bacterium RIFCSPHIGHO2_01_FULL_48_17</name>
    <dbReference type="NCBI Taxonomy" id="1802362"/>
    <lineage>
        <taxon>Bacteria</taxon>
        <taxon>Candidatus Terryibacteriota</taxon>
    </lineage>
</organism>
<dbReference type="Proteomes" id="UP000177629">
    <property type="component" value="Unassembled WGS sequence"/>
</dbReference>
<dbReference type="EMBL" id="MHSS01000004">
    <property type="protein sequence ID" value="OHA48681.1"/>
    <property type="molecule type" value="Genomic_DNA"/>
</dbReference>
<dbReference type="PANTHER" id="PTHR42734">
    <property type="entry name" value="METAL TRANSPORT SYSTEM ATP-BINDING PROTEIN TM_0124-RELATED"/>
    <property type="match status" value="1"/>
</dbReference>
<keyword evidence="3 5" id="KW-0067">ATP-binding</keyword>